<protein>
    <submittedName>
        <fullName evidence="1">Glycosyltransferase domain containing protein</fullName>
    </submittedName>
</protein>
<gene>
    <name evidence="1" type="ORF">AVDCRST_MAG41-2827</name>
</gene>
<dbReference type="Gene3D" id="3.40.50.2000">
    <property type="entry name" value="Glycogen Phosphorylase B"/>
    <property type="match status" value="2"/>
</dbReference>
<dbReference type="SUPFAM" id="SSF53756">
    <property type="entry name" value="UDP-Glycosyltransferase/glycogen phosphorylase"/>
    <property type="match status" value="1"/>
</dbReference>
<dbReference type="GO" id="GO:0016757">
    <property type="term" value="F:glycosyltransferase activity"/>
    <property type="evidence" value="ECO:0007669"/>
    <property type="project" value="TreeGrafter"/>
</dbReference>
<dbReference type="PANTHER" id="PTHR12526">
    <property type="entry name" value="GLYCOSYLTRANSFERASE"/>
    <property type="match status" value="1"/>
</dbReference>
<keyword evidence="1" id="KW-0808">Transferase</keyword>
<reference evidence="1" key="1">
    <citation type="submission" date="2020-02" db="EMBL/GenBank/DDBJ databases">
        <authorList>
            <person name="Meier V. D."/>
        </authorList>
    </citation>
    <scope>NUCLEOTIDE SEQUENCE</scope>
    <source>
        <strain evidence="1">AVDCRST_MAG41</strain>
    </source>
</reference>
<name>A0A6J4J6L2_9ACTN</name>
<sequence>MSRVVVATGDVLGERIAGPAIRAWQIAEVLAAAGHEVQLVTILECAAASDRFTVRHVGDAQLRELEAWCDTLVFQGSLMHEHQWLRDSVKPLVVDVYDPFHLELLEQARDEGEARRRDIVHNAVVVLNDQLRRGDFFLCASEKQRDLWIGSLAALGRVNTGTYDGDETLRGLIAVAPFGLDAAPPVRTGPGVKGVVEGIGPDDKLLLWGGGIYNWFDPLTLIRAVELLGRERDDVRLFFMGLAHPNPRVPKMRMAVAAEKLAADLGLLDRSVFFNQGWVPYAERANVLLDADLGVSTHLDHVETAYSFRTRLLDCLWAGMPQVATRGDSLAELIDAEGLGLTVPPGDAPALAAAIGRLLDEPELAAGARAAAARVAAGFTWPTVLAPLVDFCAAPHRAPDLLDEDLVGRMAPALGIVSHRPVGLRANAALARDYLKAGGPTLVATKVASRLRNLAAGR</sequence>
<dbReference type="AlphaFoldDB" id="A0A6J4J6L2"/>
<dbReference type="EMBL" id="CADCTP010000262">
    <property type="protein sequence ID" value="CAA9270304.1"/>
    <property type="molecule type" value="Genomic_DNA"/>
</dbReference>
<accession>A0A6J4J6L2</accession>
<dbReference type="PANTHER" id="PTHR12526:SF635">
    <property type="entry name" value="GLYCOSYL TRANSFERASE GROUP 1"/>
    <property type="match status" value="1"/>
</dbReference>
<proteinExistence type="predicted"/>
<evidence type="ECO:0000313" key="1">
    <source>
        <dbReference type="EMBL" id="CAA9270304.1"/>
    </source>
</evidence>
<dbReference type="Pfam" id="PF13692">
    <property type="entry name" value="Glyco_trans_1_4"/>
    <property type="match status" value="1"/>
</dbReference>
<organism evidence="1">
    <name type="scientific">uncultured Mycobacteriales bacterium</name>
    <dbReference type="NCBI Taxonomy" id="581187"/>
    <lineage>
        <taxon>Bacteria</taxon>
        <taxon>Bacillati</taxon>
        <taxon>Actinomycetota</taxon>
        <taxon>Actinomycetes</taxon>
        <taxon>Mycobacteriales</taxon>
        <taxon>environmental samples</taxon>
    </lineage>
</organism>